<accession>A0AA88GZQ2</accession>
<protein>
    <recommendedName>
        <fullName evidence="3">F-box domain-containing protein</fullName>
    </recommendedName>
</protein>
<dbReference type="AlphaFoldDB" id="A0AA88GZQ2"/>
<dbReference type="Gene3D" id="3.80.10.10">
    <property type="entry name" value="Ribonuclease Inhibitor"/>
    <property type="match status" value="1"/>
</dbReference>
<proteinExistence type="predicted"/>
<keyword evidence="2" id="KW-1185">Reference proteome</keyword>
<dbReference type="Proteomes" id="UP000816034">
    <property type="component" value="Unassembled WGS sequence"/>
</dbReference>
<dbReference type="GeneID" id="68106386"/>
<dbReference type="EMBL" id="PYSW02000007">
    <property type="protein sequence ID" value="KAG2389373.1"/>
    <property type="molecule type" value="Genomic_DNA"/>
</dbReference>
<reference evidence="1 2" key="1">
    <citation type="journal article" date="2018" name="BMC Genomics">
        <title>The genome of Naegleria lovaniensis, the basis for a comparative approach to unravel pathogenicity factors of the human pathogenic amoeba N. fowleri.</title>
        <authorList>
            <person name="Liechti N."/>
            <person name="Schurch N."/>
            <person name="Bruggmann R."/>
            <person name="Wittwer M."/>
        </authorList>
    </citation>
    <scope>NUCLEOTIDE SEQUENCE [LARGE SCALE GENOMIC DNA]</scope>
    <source>
        <strain evidence="1 2">ATCC 30569</strain>
    </source>
</reference>
<dbReference type="RefSeq" id="XP_044553365.1">
    <property type="nucleotide sequence ID" value="XM_044689864.1"/>
</dbReference>
<evidence type="ECO:0000313" key="2">
    <source>
        <dbReference type="Proteomes" id="UP000816034"/>
    </source>
</evidence>
<evidence type="ECO:0000313" key="1">
    <source>
        <dbReference type="EMBL" id="KAG2389373.1"/>
    </source>
</evidence>
<dbReference type="InterPro" id="IPR032675">
    <property type="entry name" value="LRR_dom_sf"/>
</dbReference>
<evidence type="ECO:0008006" key="3">
    <source>
        <dbReference type="Google" id="ProtNLM"/>
    </source>
</evidence>
<dbReference type="SUPFAM" id="SSF52047">
    <property type="entry name" value="RNI-like"/>
    <property type="match status" value="1"/>
</dbReference>
<name>A0AA88GZQ2_NAELO</name>
<comment type="caution">
    <text evidence="1">The sequence shown here is derived from an EMBL/GenBank/DDBJ whole genome shotgun (WGS) entry which is preliminary data.</text>
</comment>
<sequence>MSTTNYKEMGDHQKYHQTLEFITKSLSVESPSGDTRVCPFCLQNTCVDQLSEHVAYCMSIWNSLFSNDSDLFVEENQSENSEKKRKLFSLDAADAMSLNPTKKKKNYQNKMRPHPLLEELGDDMIRHFLSFMENKFLIGVCMRVSKHWLEIIRTIPIEFTLDIKEQLSSVLQIVSNPSGLCLTKLELPFEYSNLCCIPMTNNKNLDRLQTFILHELQSKYFVNSLIESSYMGNLRELTLKHCQHFGNDILAALCTSTYLQSLTSLTIESGNITADGLSVLKSNPPIMRNLTTLGLNFNPCRDRGASVHH</sequence>
<organism evidence="1 2">
    <name type="scientific">Naegleria lovaniensis</name>
    <name type="common">Amoeba</name>
    <dbReference type="NCBI Taxonomy" id="51637"/>
    <lineage>
        <taxon>Eukaryota</taxon>
        <taxon>Discoba</taxon>
        <taxon>Heterolobosea</taxon>
        <taxon>Tetramitia</taxon>
        <taxon>Eutetramitia</taxon>
        <taxon>Vahlkampfiidae</taxon>
        <taxon>Naegleria</taxon>
    </lineage>
</organism>
<gene>
    <name evidence="1" type="ORF">C9374_013933</name>
</gene>